<dbReference type="InterPro" id="IPR000198">
    <property type="entry name" value="RhoGAP_dom"/>
</dbReference>
<feature type="compositionally biased region" description="Pro residues" evidence="4">
    <location>
        <begin position="863"/>
        <end position="873"/>
    </location>
</feature>
<accession>A0ABL0EJI0</accession>
<sequence>MKKQFFRVKQLADQTFSRAGKTEALSDDLQDAERRVEFIRTTCLNTGKKLGNPSSGHDPAVREKRLKKNPEYCLGTSLLECASLEEEHLLRQVVTDCGKLQMCLANAIVDHEMRVENNVIVPLNNICENDYPNIVKQKRTLSKLILDMDSAKTRYLTALKHSSSTTASKADSIKDELEEAEAKVEQCRDALACEMLQLISRESELASTILEYAKLQRNYHVTAVAILDEIIPEMESRIYESNLKPVFGRPLEEHLRVTGRKIAYPIELCVCGLLELGIAEEGLFRVAPGASKLRRMKLSLDANYLDFETALQFRDPHLFAGVLKSYLRELPEPLLTHRLYDQWMSAARTMASGNQKGGLSALWNVVYSLPQANLDNLHYLVKFLASLASNKHSNKMTPQNLAIVIAPNIIWSPNDDSNNIGLNMNVANLHSIIVDSLVSFCDWFFRDEIDFYVTLSKDVGFINGHNNESQSDSLAPVDIKRTQSNDSLSDHNSPPHGSPKPMVPSRKHKPTAPHPPVNHPKSEDKGVGVKEEKVISTSTSSTNTSTIITTTSCAENKDENKDRKADIKLIETKFTSTKEVKEKETGTKEFKESKDINKKEELKREEIKKKDCPSVEGLPLPAVRQVEDSKSLPPIIDVPEEHSERLAIVNEQSQLPNRPVSDSLQKSEDYSQGLIGSGRLDKRTSKSGEDVRKIRLQEACPAMSVGGYSTLDRKRPPGRPTPAPRTIVDLTSNNGDKPAVPERPAIPERPAVLQRPHSSSFRIIRPGSLDSPTDPVEGRSLERAHLYCLDKQQVAIVHVNNDKVAAEKKQMSNNERDKKDTSDKPEKPRKPECLTSYPGHHRAASEGSIIDTSGSDISRRPPRPTPPPPPPTQPQFRRESTDN</sequence>
<protein>
    <recommendedName>
        <fullName evidence="9">Rho-GAP domain-containing protein</fullName>
    </recommendedName>
</protein>
<evidence type="ECO:0000313" key="8">
    <source>
        <dbReference type="Proteomes" id="UP000015103"/>
    </source>
</evidence>
<keyword evidence="1" id="KW-0343">GTPase activation</keyword>
<evidence type="ECO:0000256" key="4">
    <source>
        <dbReference type="SAM" id="MobiDB-lite"/>
    </source>
</evidence>
<evidence type="ECO:0000313" key="7">
    <source>
        <dbReference type="EnsemblMetazoa" id="RPRC017713.P62"/>
    </source>
</evidence>
<name>A0ABL0EJI0_RHOPR</name>
<feature type="compositionally biased region" description="Basic and acidic residues" evidence="4">
    <location>
        <begin position="520"/>
        <end position="534"/>
    </location>
</feature>
<feature type="compositionally biased region" description="Basic and acidic residues" evidence="4">
    <location>
        <begin position="805"/>
        <end position="832"/>
    </location>
</feature>
<feature type="region of interest" description="Disordered" evidence="4">
    <location>
        <begin position="591"/>
        <end position="777"/>
    </location>
</feature>
<dbReference type="InterPro" id="IPR047165">
    <property type="entry name" value="RHG17/44/SH3BP1-like"/>
</dbReference>
<dbReference type="Pfam" id="PF03114">
    <property type="entry name" value="BAR"/>
    <property type="match status" value="1"/>
</dbReference>
<organism evidence="7 8">
    <name type="scientific">Rhodnius prolixus</name>
    <name type="common">Triatomid bug</name>
    <dbReference type="NCBI Taxonomy" id="13249"/>
    <lineage>
        <taxon>Eukaryota</taxon>
        <taxon>Metazoa</taxon>
        <taxon>Ecdysozoa</taxon>
        <taxon>Arthropoda</taxon>
        <taxon>Hexapoda</taxon>
        <taxon>Insecta</taxon>
        <taxon>Pterygota</taxon>
        <taxon>Neoptera</taxon>
        <taxon>Paraneoptera</taxon>
        <taxon>Hemiptera</taxon>
        <taxon>Heteroptera</taxon>
        <taxon>Panheteroptera</taxon>
        <taxon>Cimicomorpha</taxon>
        <taxon>Reduviidae</taxon>
        <taxon>Triatominae</taxon>
        <taxon>Rhodnius</taxon>
    </lineage>
</organism>
<dbReference type="Pfam" id="PF00620">
    <property type="entry name" value="RhoGAP"/>
    <property type="match status" value="1"/>
</dbReference>
<feature type="domain" description="BAR" evidence="6">
    <location>
        <begin position="14"/>
        <end position="243"/>
    </location>
</feature>
<feature type="compositionally biased region" description="Basic and acidic residues" evidence="4">
    <location>
        <begin position="679"/>
        <end position="696"/>
    </location>
</feature>
<evidence type="ECO:0008006" key="9">
    <source>
        <dbReference type="Google" id="ProtNLM"/>
    </source>
</evidence>
<dbReference type="InterPro" id="IPR027267">
    <property type="entry name" value="AH/BAR_dom_sf"/>
</dbReference>
<dbReference type="SMART" id="SM00324">
    <property type="entry name" value="RhoGAP"/>
    <property type="match status" value="1"/>
</dbReference>
<dbReference type="PANTHER" id="PTHR14130:SF14">
    <property type="entry name" value="RHO GTPASE-ACTIVATING PROTEIN 92B"/>
    <property type="match status" value="1"/>
</dbReference>
<dbReference type="SUPFAM" id="SSF48350">
    <property type="entry name" value="GTPase activation domain, GAP"/>
    <property type="match status" value="1"/>
</dbReference>
<evidence type="ECO:0000256" key="1">
    <source>
        <dbReference type="ARBA" id="ARBA00022468"/>
    </source>
</evidence>
<keyword evidence="3" id="KW-0175">Coiled coil</keyword>
<reference evidence="7" key="1">
    <citation type="submission" date="2025-05" db="UniProtKB">
        <authorList>
            <consortium name="EnsemblMetazoa"/>
        </authorList>
    </citation>
    <scope>IDENTIFICATION</scope>
</reference>
<dbReference type="InterPro" id="IPR004148">
    <property type="entry name" value="BAR_dom"/>
</dbReference>
<evidence type="ECO:0000256" key="3">
    <source>
        <dbReference type="SAM" id="Coils"/>
    </source>
</evidence>
<dbReference type="Gene3D" id="1.10.555.10">
    <property type="entry name" value="Rho GTPase activation protein"/>
    <property type="match status" value="1"/>
</dbReference>
<dbReference type="SUPFAM" id="SSF103657">
    <property type="entry name" value="BAR/IMD domain-like"/>
    <property type="match status" value="1"/>
</dbReference>
<feature type="region of interest" description="Disordered" evidence="4">
    <location>
        <begin position="483"/>
        <end position="545"/>
    </location>
</feature>
<evidence type="ECO:0000256" key="2">
    <source>
        <dbReference type="ARBA" id="ARBA00022553"/>
    </source>
</evidence>
<feature type="compositionally biased region" description="Low complexity" evidence="4">
    <location>
        <begin position="845"/>
        <end position="856"/>
    </location>
</feature>
<dbReference type="SMART" id="SM00721">
    <property type="entry name" value="BAR"/>
    <property type="match status" value="1"/>
</dbReference>
<dbReference type="EnsemblMetazoa" id="RPRC017713.R62">
    <property type="protein sequence ID" value="RPRC017713.P62"/>
    <property type="gene ID" value="RPRC017713"/>
</dbReference>
<dbReference type="CDD" id="cd07595">
    <property type="entry name" value="BAR_RhoGAP_Rich-like"/>
    <property type="match status" value="1"/>
</dbReference>
<dbReference type="GeneID" id="141450400"/>
<feature type="compositionally biased region" description="Polar residues" evidence="4">
    <location>
        <begin position="650"/>
        <end position="664"/>
    </location>
</feature>
<dbReference type="RefSeq" id="XP_073976881.1">
    <property type="nucleotide sequence ID" value="XM_074120780.1"/>
</dbReference>
<dbReference type="PROSITE" id="PS51021">
    <property type="entry name" value="BAR"/>
    <property type="match status" value="1"/>
</dbReference>
<feature type="domain" description="Rho-GAP" evidence="5">
    <location>
        <begin position="249"/>
        <end position="445"/>
    </location>
</feature>
<feature type="region of interest" description="Disordered" evidence="4">
    <location>
        <begin position="805"/>
        <end position="883"/>
    </location>
</feature>
<dbReference type="PANTHER" id="PTHR14130">
    <property type="entry name" value="3BP-1 RELATED RHOGAP"/>
    <property type="match status" value="1"/>
</dbReference>
<dbReference type="Gene3D" id="1.20.1270.60">
    <property type="entry name" value="Arfaptin homology (AH) domain/BAR domain"/>
    <property type="match status" value="1"/>
</dbReference>
<feature type="coiled-coil region" evidence="3">
    <location>
        <begin position="170"/>
        <end position="197"/>
    </location>
</feature>
<keyword evidence="2" id="KW-0597">Phosphoprotein</keyword>
<keyword evidence="8" id="KW-1185">Reference proteome</keyword>
<dbReference type="PROSITE" id="PS50238">
    <property type="entry name" value="RHOGAP"/>
    <property type="match status" value="1"/>
</dbReference>
<evidence type="ECO:0000259" key="5">
    <source>
        <dbReference type="PROSITE" id="PS50238"/>
    </source>
</evidence>
<evidence type="ECO:0000259" key="6">
    <source>
        <dbReference type="PROSITE" id="PS51021"/>
    </source>
</evidence>
<feature type="compositionally biased region" description="Basic and acidic residues" evidence="4">
    <location>
        <begin position="591"/>
        <end position="613"/>
    </location>
</feature>
<proteinExistence type="predicted"/>
<dbReference type="InterPro" id="IPR008936">
    <property type="entry name" value="Rho_GTPase_activation_prot"/>
</dbReference>
<dbReference type="EMBL" id="ACPB03000283">
    <property type="status" value="NOT_ANNOTATED_CDS"/>
    <property type="molecule type" value="Genomic_DNA"/>
</dbReference>
<dbReference type="Proteomes" id="UP000015103">
    <property type="component" value="Unassembled WGS sequence"/>
</dbReference>
<feature type="compositionally biased region" description="Low complexity" evidence="4">
    <location>
        <begin position="535"/>
        <end position="545"/>
    </location>
</feature>